<sequence length="100" mass="11144">MLLERSLRAMFARLCMGGCDKQGFPMKQGVLTVGNVNGLGGFQANNFPYSWDSIRAFVDVEGAPERGGRCSEVREHVPLDFHKQSWTIGYVCCVVKKLKC</sequence>
<organism evidence="1 2">
    <name type="scientific">Rhododendron griersonianum</name>
    <dbReference type="NCBI Taxonomy" id="479676"/>
    <lineage>
        <taxon>Eukaryota</taxon>
        <taxon>Viridiplantae</taxon>
        <taxon>Streptophyta</taxon>
        <taxon>Embryophyta</taxon>
        <taxon>Tracheophyta</taxon>
        <taxon>Spermatophyta</taxon>
        <taxon>Magnoliopsida</taxon>
        <taxon>eudicotyledons</taxon>
        <taxon>Gunneridae</taxon>
        <taxon>Pentapetalae</taxon>
        <taxon>asterids</taxon>
        <taxon>Ericales</taxon>
        <taxon>Ericaceae</taxon>
        <taxon>Ericoideae</taxon>
        <taxon>Rhodoreae</taxon>
        <taxon>Rhododendron</taxon>
    </lineage>
</organism>
<evidence type="ECO:0000313" key="1">
    <source>
        <dbReference type="EMBL" id="KAG5554725.1"/>
    </source>
</evidence>
<evidence type="ECO:0000313" key="2">
    <source>
        <dbReference type="Proteomes" id="UP000823749"/>
    </source>
</evidence>
<dbReference type="EMBL" id="JACTNZ010000004">
    <property type="protein sequence ID" value="KAG5554725.1"/>
    <property type="molecule type" value="Genomic_DNA"/>
</dbReference>
<protein>
    <submittedName>
        <fullName evidence="1">Uncharacterized protein</fullName>
    </submittedName>
</protein>
<proteinExistence type="predicted"/>
<accession>A0AAV6KPZ1</accession>
<gene>
    <name evidence="1" type="ORF">RHGRI_012324</name>
</gene>
<dbReference type="AlphaFoldDB" id="A0AAV6KPZ1"/>
<dbReference type="Proteomes" id="UP000823749">
    <property type="component" value="Chromosome 4"/>
</dbReference>
<name>A0AAV6KPZ1_9ERIC</name>
<comment type="caution">
    <text evidence="1">The sequence shown here is derived from an EMBL/GenBank/DDBJ whole genome shotgun (WGS) entry which is preliminary data.</text>
</comment>
<keyword evidence="2" id="KW-1185">Reference proteome</keyword>
<reference evidence="1" key="1">
    <citation type="submission" date="2020-08" db="EMBL/GenBank/DDBJ databases">
        <title>Plant Genome Project.</title>
        <authorList>
            <person name="Zhang R.-G."/>
        </authorList>
    </citation>
    <scope>NUCLEOTIDE SEQUENCE</scope>
    <source>
        <strain evidence="1">WSP0</strain>
        <tissue evidence="1">Leaf</tissue>
    </source>
</reference>